<name>A0A0R1WKT1_9LACO</name>
<dbReference type="Pfam" id="PF06605">
    <property type="entry name" value="Prophage_tail"/>
    <property type="match status" value="1"/>
</dbReference>
<evidence type="ECO:0000259" key="2">
    <source>
        <dbReference type="Pfam" id="PF06605"/>
    </source>
</evidence>
<dbReference type="InterPro" id="IPR044051">
    <property type="entry name" value="Prophage_tail_N"/>
</dbReference>
<dbReference type="PATRIC" id="fig|1423774.3.peg.1063"/>
<evidence type="ECO:0000259" key="3">
    <source>
        <dbReference type="Pfam" id="PF18994"/>
    </source>
</evidence>
<feature type="domain" description="Prophage endopeptidase tail N-terminal" evidence="3">
    <location>
        <begin position="4"/>
        <end position="86"/>
    </location>
</feature>
<organism evidence="4 5">
    <name type="scientific">Companilactobacillus nantensis DSM 16982</name>
    <dbReference type="NCBI Taxonomy" id="1423774"/>
    <lineage>
        <taxon>Bacteria</taxon>
        <taxon>Bacillati</taxon>
        <taxon>Bacillota</taxon>
        <taxon>Bacilli</taxon>
        <taxon>Lactobacillales</taxon>
        <taxon>Lactobacillaceae</taxon>
        <taxon>Companilactobacillus</taxon>
    </lineage>
</organism>
<dbReference type="AlphaFoldDB" id="A0A0R1WKT1"/>
<gene>
    <name evidence="4" type="ORF">FD31_GL001020</name>
</gene>
<evidence type="ECO:0000313" key="5">
    <source>
        <dbReference type="Proteomes" id="UP000051302"/>
    </source>
</evidence>
<protein>
    <submittedName>
        <fullName evidence="4">Uncharacterized protein</fullName>
    </submittedName>
</protein>
<reference evidence="4 5" key="1">
    <citation type="journal article" date="2015" name="Genome Announc.">
        <title>Expanding the biotechnology potential of lactobacilli through comparative genomics of 213 strains and associated genera.</title>
        <authorList>
            <person name="Sun Z."/>
            <person name="Harris H.M."/>
            <person name="McCann A."/>
            <person name="Guo C."/>
            <person name="Argimon S."/>
            <person name="Zhang W."/>
            <person name="Yang X."/>
            <person name="Jeffery I.B."/>
            <person name="Cooney J.C."/>
            <person name="Kagawa T.F."/>
            <person name="Liu W."/>
            <person name="Song Y."/>
            <person name="Salvetti E."/>
            <person name="Wrobel A."/>
            <person name="Rasinkangas P."/>
            <person name="Parkhill J."/>
            <person name="Rea M.C."/>
            <person name="O'Sullivan O."/>
            <person name="Ritari J."/>
            <person name="Douillard F.P."/>
            <person name="Paul Ross R."/>
            <person name="Yang R."/>
            <person name="Briner A.E."/>
            <person name="Felis G.E."/>
            <person name="de Vos W.M."/>
            <person name="Barrangou R."/>
            <person name="Klaenhammer T.R."/>
            <person name="Caufield P.W."/>
            <person name="Cui Y."/>
            <person name="Zhang H."/>
            <person name="O'Toole P.W."/>
        </authorList>
    </citation>
    <scope>NUCLEOTIDE SEQUENCE [LARGE SCALE GENOMIC DNA]</scope>
    <source>
        <strain evidence="4 5">DSM 16982</strain>
    </source>
</reference>
<dbReference type="Gene3D" id="3.55.50.40">
    <property type="match status" value="1"/>
</dbReference>
<dbReference type="Proteomes" id="UP000051302">
    <property type="component" value="Unassembled WGS sequence"/>
</dbReference>
<evidence type="ECO:0000256" key="1">
    <source>
        <dbReference type="SAM" id="MobiDB-lite"/>
    </source>
</evidence>
<dbReference type="Gene3D" id="6.20.110.10">
    <property type="match status" value="1"/>
</dbReference>
<dbReference type="InterPro" id="IPR010572">
    <property type="entry name" value="Tail_dom"/>
</dbReference>
<dbReference type="EMBL" id="AZFV01000002">
    <property type="protein sequence ID" value="KRM18472.1"/>
    <property type="molecule type" value="Genomic_DNA"/>
</dbReference>
<comment type="caution">
    <text evidence="4">The sequence shown here is derived from an EMBL/GenBank/DDBJ whole genome shotgun (WGS) entry which is preliminary data.</text>
</comment>
<feature type="compositionally biased region" description="Polar residues" evidence="1">
    <location>
        <begin position="386"/>
        <end position="409"/>
    </location>
</feature>
<feature type="compositionally biased region" description="Polar residues" evidence="1">
    <location>
        <begin position="214"/>
        <end position="227"/>
    </location>
</feature>
<feature type="compositionally biased region" description="Low complexity" evidence="1">
    <location>
        <begin position="369"/>
        <end position="385"/>
    </location>
</feature>
<dbReference type="RefSeq" id="WP_057890995.1">
    <property type="nucleotide sequence ID" value="NZ_AZFV01000002.1"/>
</dbReference>
<feature type="region of interest" description="Disordered" evidence="1">
    <location>
        <begin position="212"/>
        <end position="231"/>
    </location>
</feature>
<feature type="region of interest" description="Disordered" evidence="1">
    <location>
        <begin position="360"/>
        <end position="411"/>
    </location>
</feature>
<evidence type="ECO:0000313" key="4">
    <source>
        <dbReference type="EMBL" id="KRM18472.1"/>
    </source>
</evidence>
<dbReference type="Pfam" id="PF18994">
    <property type="entry name" value="Prophage_tailD1"/>
    <property type="match status" value="1"/>
</dbReference>
<sequence>MLTVYDLKHQAAPLTDITEIKRNRKINAVSQIDFTTYRFDRNAAGFDNIQERSIVELPEDGQQYRVLNRHGYRTGDTPTKDVTAYHVLHDLGDREIHKAKAQETVNTTEVSTGTKTVGTVSTMVDDGAPVYSYPVGGSLVGQKLANGTDWRIDKSVTVNGSTWYRVSTNGWVNEKYLVFDKDGDSKPENTKVTNVLGQGTIKAAEIKVDKNNTEEASTGHATGTVSTMDAEGAPTYSTPGDETTLVKNVANGGAYQIDLTKTIDGIKWYRISTNQWISEKYLPFDKPGDIKPEIFTTSNVDGQGSVKSKKPAKVYDSPWLPQNQVTTIASGQFKVNRQVTKGADGKKWYQIGNNEWISGTDIGFDGETDVSPTETESDTETPTSSKVYDSPTSPQKETGQVLNNGSSWRINGEVTDGAGGKTWYRVSSNGWVSADDFDFSGKTDVAIKEISDDEDPTDTSFSWTLGQFMAYLTAGTPFSYTIFDDFLPHKFDDLPEGNALDLFLNDGVQDYGYEYQCYNYHINLYKKIGQDNSFVFIDNGNVNAIESTNDDSSIKTHIEGEFTLKNASSDGTDGDSSDQTTTITAEYTSPNVDIYGPIDDEYFTDEDATTKEELIQHLKNKLQDYPLTQITLNYHEFQENNLLNNLNNVDLGNSGFIKDRYGVDIKARIIEVTDYLQSPTNKEPELTFGNIMGDLASTVFNLDRTYRNGAYKIINNL</sequence>
<dbReference type="STRING" id="1423774.FD31_GL001020"/>
<feature type="domain" description="Tail spike" evidence="2">
    <location>
        <begin position="458"/>
        <end position="701"/>
    </location>
</feature>
<keyword evidence="5" id="KW-1185">Reference proteome</keyword>
<proteinExistence type="predicted"/>
<accession>A0A0R1WKT1</accession>